<accession>A0ACC0BZJ2</accession>
<name>A0ACC0BZJ2_CATRO</name>
<dbReference type="EMBL" id="CM044702">
    <property type="protein sequence ID" value="KAI5677988.1"/>
    <property type="molecule type" value="Genomic_DNA"/>
</dbReference>
<evidence type="ECO:0000313" key="2">
    <source>
        <dbReference type="Proteomes" id="UP001060085"/>
    </source>
</evidence>
<proteinExistence type="predicted"/>
<sequence length="209" mass="24752">MYFLPEKLEVSNSPKFVTPFFKPYEIPTQFIKELGIKRARGKYYSSMSCDFMHDVICFDVMQKILLSSIGVVFPWFPQSHPWNLILLVFDIATHFYCQNCVYWVSVGDVYWRFCLKPFSNGKNTSILDISILPPFTVSLKNKNKELFGYHFGDDLILEFRFKLLPFDDSRDFVVTELLIRGVGFWSNWFRLKRERAFCNAECIKFSAYR</sequence>
<organism evidence="1 2">
    <name type="scientific">Catharanthus roseus</name>
    <name type="common">Madagascar periwinkle</name>
    <name type="synonym">Vinca rosea</name>
    <dbReference type="NCBI Taxonomy" id="4058"/>
    <lineage>
        <taxon>Eukaryota</taxon>
        <taxon>Viridiplantae</taxon>
        <taxon>Streptophyta</taxon>
        <taxon>Embryophyta</taxon>
        <taxon>Tracheophyta</taxon>
        <taxon>Spermatophyta</taxon>
        <taxon>Magnoliopsida</taxon>
        <taxon>eudicotyledons</taxon>
        <taxon>Gunneridae</taxon>
        <taxon>Pentapetalae</taxon>
        <taxon>asterids</taxon>
        <taxon>lamiids</taxon>
        <taxon>Gentianales</taxon>
        <taxon>Apocynaceae</taxon>
        <taxon>Rauvolfioideae</taxon>
        <taxon>Vinceae</taxon>
        <taxon>Catharanthinae</taxon>
        <taxon>Catharanthus</taxon>
    </lineage>
</organism>
<protein>
    <submittedName>
        <fullName evidence="1">Uncharacterized protein</fullName>
    </submittedName>
</protein>
<evidence type="ECO:0000313" key="1">
    <source>
        <dbReference type="EMBL" id="KAI5677988.1"/>
    </source>
</evidence>
<comment type="caution">
    <text evidence="1">The sequence shown here is derived from an EMBL/GenBank/DDBJ whole genome shotgun (WGS) entry which is preliminary data.</text>
</comment>
<keyword evidence="2" id="KW-1185">Reference proteome</keyword>
<dbReference type="Proteomes" id="UP001060085">
    <property type="component" value="Linkage Group LG02"/>
</dbReference>
<reference evidence="2" key="1">
    <citation type="journal article" date="2023" name="Nat. Plants">
        <title>Single-cell RNA sequencing provides a high-resolution roadmap for understanding the multicellular compartmentation of specialized metabolism.</title>
        <authorList>
            <person name="Sun S."/>
            <person name="Shen X."/>
            <person name="Li Y."/>
            <person name="Li Y."/>
            <person name="Wang S."/>
            <person name="Li R."/>
            <person name="Zhang H."/>
            <person name="Shen G."/>
            <person name="Guo B."/>
            <person name="Wei J."/>
            <person name="Xu J."/>
            <person name="St-Pierre B."/>
            <person name="Chen S."/>
            <person name="Sun C."/>
        </authorList>
    </citation>
    <scope>NUCLEOTIDE SEQUENCE [LARGE SCALE GENOMIC DNA]</scope>
</reference>
<gene>
    <name evidence="1" type="ORF">M9H77_08938</name>
</gene>